<protein>
    <submittedName>
        <fullName evidence="1">Uncharacterized protein</fullName>
    </submittedName>
</protein>
<proteinExistence type="predicted"/>
<reference evidence="1 2" key="1">
    <citation type="submission" date="2019-11" db="EMBL/GenBank/DDBJ databases">
        <title>Genome sequences of 17 halophilic strains isolated from different environments.</title>
        <authorList>
            <person name="Furrow R.E."/>
        </authorList>
    </citation>
    <scope>NUCLEOTIDE SEQUENCE [LARGE SCALE GENOMIC DNA]</scope>
    <source>
        <strain evidence="1 2">22506_14_FS</strain>
    </source>
</reference>
<gene>
    <name evidence="1" type="ORF">GLW07_10910</name>
</gene>
<accession>A0A845EZE9</accession>
<organism evidence="1 2">
    <name type="scientific">Guptibacillus hwajinpoensis</name>
    <dbReference type="NCBI Taxonomy" id="208199"/>
    <lineage>
        <taxon>Bacteria</taxon>
        <taxon>Bacillati</taxon>
        <taxon>Bacillota</taxon>
        <taxon>Bacilli</taxon>
        <taxon>Bacillales</taxon>
        <taxon>Guptibacillaceae</taxon>
        <taxon>Guptibacillus</taxon>
    </lineage>
</organism>
<evidence type="ECO:0000313" key="1">
    <source>
        <dbReference type="EMBL" id="MYL63866.1"/>
    </source>
</evidence>
<name>A0A845EZE9_9BACL</name>
<dbReference type="EMBL" id="WMEY01000003">
    <property type="protein sequence ID" value="MYL63866.1"/>
    <property type="molecule type" value="Genomic_DNA"/>
</dbReference>
<dbReference type="AlphaFoldDB" id="A0A845EZE9"/>
<sequence length="38" mass="4255">MANTKEFLFTYCTVQRLGALVVPIDVKLIAQVKKESAE</sequence>
<evidence type="ECO:0000313" key="2">
    <source>
        <dbReference type="Proteomes" id="UP000447833"/>
    </source>
</evidence>
<dbReference type="Proteomes" id="UP000447833">
    <property type="component" value="Unassembled WGS sequence"/>
</dbReference>
<comment type="caution">
    <text evidence="1">The sequence shown here is derived from an EMBL/GenBank/DDBJ whole genome shotgun (WGS) entry which is preliminary data.</text>
</comment>